<dbReference type="SUPFAM" id="SSF54695">
    <property type="entry name" value="POZ domain"/>
    <property type="match status" value="1"/>
</dbReference>
<evidence type="ECO:0000313" key="3">
    <source>
        <dbReference type="Proteomes" id="UP001221142"/>
    </source>
</evidence>
<sequence>MDLTVASLLTQVEELWFSDGTLVIQAGTKLFRVAGGILAARSSVFKDMLAIPQPPYHTTVDGCPIVFLHDSPEDFECFLRAIFDSSFFERPPARTTALIVTAILRLSTKYDIGYLRQRALLHLASASPLSLDGFRALSYTSTFSNTHLFSLLMTADSLGLEWAKVVPMFGISCFVDPEDILSGVDMVPGQPKLLLSPSLQRTCIRARTELVAVQMRDTFSFIYILPVATCESPAECRSERDALRRVFTAYKCVNPFLQLHPTSWDELDLCVACLDAAKVEFDAALRRVWEQFPGIFGLGSWEQLRGAKESDLAGSK</sequence>
<evidence type="ECO:0000313" key="2">
    <source>
        <dbReference type="EMBL" id="KAJ7610478.1"/>
    </source>
</evidence>
<dbReference type="InterPro" id="IPR011333">
    <property type="entry name" value="SKP1/BTB/POZ_sf"/>
</dbReference>
<keyword evidence="3" id="KW-1185">Reference proteome</keyword>
<gene>
    <name evidence="2" type="ORF">FB45DRAFT_844593</name>
</gene>
<dbReference type="PROSITE" id="PS50097">
    <property type="entry name" value="BTB"/>
    <property type="match status" value="1"/>
</dbReference>
<dbReference type="Gene3D" id="3.30.710.10">
    <property type="entry name" value="Potassium Channel Kv1.1, Chain A"/>
    <property type="match status" value="1"/>
</dbReference>
<feature type="domain" description="BTB" evidence="1">
    <location>
        <begin position="18"/>
        <end position="91"/>
    </location>
</feature>
<name>A0AAD7FCC5_9AGAR</name>
<dbReference type="AlphaFoldDB" id="A0AAD7FCC5"/>
<dbReference type="EMBL" id="JARKIF010000035">
    <property type="protein sequence ID" value="KAJ7610478.1"/>
    <property type="molecule type" value="Genomic_DNA"/>
</dbReference>
<reference evidence="2" key="1">
    <citation type="submission" date="2023-03" db="EMBL/GenBank/DDBJ databases">
        <title>Massive genome expansion in bonnet fungi (Mycena s.s.) driven by repeated elements and novel gene families across ecological guilds.</title>
        <authorList>
            <consortium name="Lawrence Berkeley National Laboratory"/>
            <person name="Harder C.B."/>
            <person name="Miyauchi S."/>
            <person name="Viragh M."/>
            <person name="Kuo A."/>
            <person name="Thoen E."/>
            <person name="Andreopoulos B."/>
            <person name="Lu D."/>
            <person name="Skrede I."/>
            <person name="Drula E."/>
            <person name="Henrissat B."/>
            <person name="Morin E."/>
            <person name="Kohler A."/>
            <person name="Barry K."/>
            <person name="LaButti K."/>
            <person name="Morin E."/>
            <person name="Salamov A."/>
            <person name="Lipzen A."/>
            <person name="Mereny Z."/>
            <person name="Hegedus B."/>
            <person name="Baldrian P."/>
            <person name="Stursova M."/>
            <person name="Weitz H."/>
            <person name="Taylor A."/>
            <person name="Grigoriev I.V."/>
            <person name="Nagy L.G."/>
            <person name="Martin F."/>
            <person name="Kauserud H."/>
        </authorList>
    </citation>
    <scope>NUCLEOTIDE SEQUENCE</scope>
    <source>
        <strain evidence="2">9284</strain>
    </source>
</reference>
<proteinExistence type="predicted"/>
<organism evidence="2 3">
    <name type="scientific">Roridomyces roridus</name>
    <dbReference type="NCBI Taxonomy" id="1738132"/>
    <lineage>
        <taxon>Eukaryota</taxon>
        <taxon>Fungi</taxon>
        <taxon>Dikarya</taxon>
        <taxon>Basidiomycota</taxon>
        <taxon>Agaricomycotina</taxon>
        <taxon>Agaricomycetes</taxon>
        <taxon>Agaricomycetidae</taxon>
        <taxon>Agaricales</taxon>
        <taxon>Marasmiineae</taxon>
        <taxon>Mycenaceae</taxon>
        <taxon>Roridomyces</taxon>
    </lineage>
</organism>
<dbReference type="CDD" id="cd18186">
    <property type="entry name" value="BTB_POZ_ZBTB_KLHL-like"/>
    <property type="match status" value="1"/>
</dbReference>
<dbReference type="Proteomes" id="UP001221142">
    <property type="component" value="Unassembled WGS sequence"/>
</dbReference>
<accession>A0AAD7FCC5</accession>
<protein>
    <recommendedName>
        <fullName evidence="1">BTB domain-containing protein</fullName>
    </recommendedName>
</protein>
<evidence type="ECO:0000259" key="1">
    <source>
        <dbReference type="PROSITE" id="PS50097"/>
    </source>
</evidence>
<dbReference type="InterPro" id="IPR000210">
    <property type="entry name" value="BTB/POZ_dom"/>
</dbReference>
<dbReference type="SMART" id="SM00225">
    <property type="entry name" value="BTB"/>
    <property type="match status" value="1"/>
</dbReference>
<comment type="caution">
    <text evidence="2">The sequence shown here is derived from an EMBL/GenBank/DDBJ whole genome shotgun (WGS) entry which is preliminary data.</text>
</comment>